<sequence>MADSDAARRQQRLAHALEALKTYNPDFALTPEVLEIMRAFFTDLRPDERGTITRGVLADEISRLDPSADTIRRV</sequence>
<dbReference type="EMBL" id="NCKW01015595">
    <property type="protein sequence ID" value="POM62351.1"/>
    <property type="molecule type" value="Genomic_DNA"/>
</dbReference>
<dbReference type="AlphaFoldDB" id="A0A2P4X9X2"/>
<organism evidence="1 2">
    <name type="scientific">Phytophthora palmivora</name>
    <dbReference type="NCBI Taxonomy" id="4796"/>
    <lineage>
        <taxon>Eukaryota</taxon>
        <taxon>Sar</taxon>
        <taxon>Stramenopiles</taxon>
        <taxon>Oomycota</taxon>
        <taxon>Peronosporomycetes</taxon>
        <taxon>Peronosporales</taxon>
        <taxon>Peronosporaceae</taxon>
        <taxon>Phytophthora</taxon>
    </lineage>
</organism>
<feature type="non-terminal residue" evidence="1">
    <location>
        <position position="74"/>
    </location>
</feature>
<proteinExistence type="predicted"/>
<name>A0A2P4X9X2_9STRA</name>
<evidence type="ECO:0000313" key="1">
    <source>
        <dbReference type="EMBL" id="POM62351.1"/>
    </source>
</evidence>
<protein>
    <submittedName>
        <fullName evidence="1">Mitochondrial Carrier (MC) Family</fullName>
    </submittedName>
</protein>
<keyword evidence="2" id="KW-1185">Reference proteome</keyword>
<gene>
    <name evidence="1" type="ORF">PHPALM_28511</name>
</gene>
<accession>A0A2P4X9X2</accession>
<evidence type="ECO:0000313" key="2">
    <source>
        <dbReference type="Proteomes" id="UP000237271"/>
    </source>
</evidence>
<comment type="caution">
    <text evidence="1">The sequence shown here is derived from an EMBL/GenBank/DDBJ whole genome shotgun (WGS) entry which is preliminary data.</text>
</comment>
<dbReference type="Proteomes" id="UP000237271">
    <property type="component" value="Unassembled WGS sequence"/>
</dbReference>
<dbReference type="OrthoDB" id="270584at2759"/>
<reference evidence="1 2" key="1">
    <citation type="journal article" date="2017" name="Genome Biol. Evol.">
        <title>Phytophthora megakarya and P. palmivora, closely related causal agents of cacao black pod rot, underwent increases in genome sizes and gene numbers by different mechanisms.</title>
        <authorList>
            <person name="Ali S.S."/>
            <person name="Shao J."/>
            <person name="Lary D.J."/>
            <person name="Kronmiller B."/>
            <person name="Shen D."/>
            <person name="Strem M.D."/>
            <person name="Amoako-Attah I."/>
            <person name="Akrofi A.Y."/>
            <person name="Begoude B.A."/>
            <person name="Ten Hoopen G.M."/>
            <person name="Coulibaly K."/>
            <person name="Kebe B.I."/>
            <person name="Melnick R.L."/>
            <person name="Guiltinan M.J."/>
            <person name="Tyler B.M."/>
            <person name="Meinhardt L.W."/>
            <person name="Bailey B.A."/>
        </authorList>
    </citation>
    <scope>NUCLEOTIDE SEQUENCE [LARGE SCALE GENOMIC DNA]</scope>
    <source>
        <strain evidence="2">sbr112.9</strain>
    </source>
</reference>